<evidence type="ECO:0000256" key="8">
    <source>
        <dbReference type="SAM" id="MobiDB-lite"/>
    </source>
</evidence>
<reference evidence="10" key="1">
    <citation type="submission" date="2019-02" db="EMBL/GenBank/DDBJ databases">
        <title>Draft genome of the type strain Pelomonas aquatica CCUG 52575T.</title>
        <authorList>
            <person name="Gomila M."/>
            <person name="Lalucat J."/>
        </authorList>
    </citation>
    <scope>NUCLEOTIDE SEQUENCE</scope>
    <source>
        <strain evidence="10">CCUG 52575</strain>
    </source>
</reference>
<dbReference type="PANTHER" id="PTHR30026:SF20">
    <property type="entry name" value="OUTER MEMBRANE PROTEIN TOLC"/>
    <property type="match status" value="1"/>
</dbReference>
<dbReference type="InterPro" id="IPR003423">
    <property type="entry name" value="OMP_efflux"/>
</dbReference>
<comment type="caution">
    <text evidence="10">The sequence shown here is derived from an EMBL/GenBank/DDBJ whole genome shotgun (WGS) entry which is preliminary data.</text>
</comment>
<evidence type="ECO:0000256" key="5">
    <source>
        <dbReference type="ARBA" id="ARBA00022692"/>
    </source>
</evidence>
<dbReference type="GO" id="GO:0015562">
    <property type="term" value="F:efflux transmembrane transporter activity"/>
    <property type="evidence" value="ECO:0007669"/>
    <property type="project" value="InterPro"/>
</dbReference>
<name>A0A9X4LJS2_9BURK</name>
<feature type="signal peptide" evidence="9">
    <location>
        <begin position="1"/>
        <end position="30"/>
    </location>
</feature>
<dbReference type="InterPro" id="IPR051906">
    <property type="entry name" value="TolC-like"/>
</dbReference>
<dbReference type="Pfam" id="PF02321">
    <property type="entry name" value="OEP"/>
    <property type="match status" value="2"/>
</dbReference>
<evidence type="ECO:0000256" key="6">
    <source>
        <dbReference type="ARBA" id="ARBA00023136"/>
    </source>
</evidence>
<dbReference type="AlphaFoldDB" id="A0A9X4LJS2"/>
<dbReference type="GO" id="GO:0015288">
    <property type="term" value="F:porin activity"/>
    <property type="evidence" value="ECO:0007669"/>
    <property type="project" value="TreeGrafter"/>
</dbReference>
<keyword evidence="7" id="KW-0998">Cell outer membrane</keyword>
<dbReference type="RefSeq" id="WP_268148538.1">
    <property type="nucleotide sequence ID" value="NZ_JAPPUW010000004.1"/>
</dbReference>
<comment type="subcellular location">
    <subcellularLocation>
        <location evidence="1">Cell outer membrane</location>
    </subcellularLocation>
</comment>
<dbReference type="PANTHER" id="PTHR30026">
    <property type="entry name" value="OUTER MEMBRANE PROTEIN TOLC"/>
    <property type="match status" value="1"/>
</dbReference>
<keyword evidence="3" id="KW-0813">Transport</keyword>
<evidence type="ECO:0000256" key="4">
    <source>
        <dbReference type="ARBA" id="ARBA00022452"/>
    </source>
</evidence>
<dbReference type="GO" id="GO:1990281">
    <property type="term" value="C:efflux pump complex"/>
    <property type="evidence" value="ECO:0007669"/>
    <property type="project" value="TreeGrafter"/>
</dbReference>
<dbReference type="SUPFAM" id="SSF56954">
    <property type="entry name" value="Outer membrane efflux proteins (OEP)"/>
    <property type="match status" value="1"/>
</dbReference>
<evidence type="ECO:0000313" key="10">
    <source>
        <dbReference type="EMBL" id="MDG0864875.1"/>
    </source>
</evidence>
<evidence type="ECO:0000256" key="2">
    <source>
        <dbReference type="ARBA" id="ARBA00007613"/>
    </source>
</evidence>
<feature type="region of interest" description="Disordered" evidence="8">
    <location>
        <begin position="447"/>
        <end position="468"/>
    </location>
</feature>
<evidence type="ECO:0000256" key="9">
    <source>
        <dbReference type="SAM" id="SignalP"/>
    </source>
</evidence>
<evidence type="ECO:0008006" key="12">
    <source>
        <dbReference type="Google" id="ProtNLM"/>
    </source>
</evidence>
<evidence type="ECO:0000313" key="11">
    <source>
        <dbReference type="Proteomes" id="UP001152766"/>
    </source>
</evidence>
<dbReference type="InterPro" id="IPR010130">
    <property type="entry name" value="T1SS_OMP_TolC"/>
</dbReference>
<organism evidence="10 11">
    <name type="scientific">Pelomonas aquatica</name>
    <dbReference type="NCBI Taxonomy" id="431058"/>
    <lineage>
        <taxon>Bacteria</taxon>
        <taxon>Pseudomonadati</taxon>
        <taxon>Pseudomonadota</taxon>
        <taxon>Betaproteobacteria</taxon>
        <taxon>Burkholderiales</taxon>
        <taxon>Sphaerotilaceae</taxon>
        <taxon>Roseateles</taxon>
    </lineage>
</organism>
<keyword evidence="11" id="KW-1185">Reference proteome</keyword>
<keyword evidence="6" id="KW-0472">Membrane</keyword>
<dbReference type="GO" id="GO:0009279">
    <property type="term" value="C:cell outer membrane"/>
    <property type="evidence" value="ECO:0007669"/>
    <property type="project" value="UniProtKB-SubCell"/>
</dbReference>
<gene>
    <name evidence="10" type="ORF">EXJ73_20660</name>
</gene>
<evidence type="ECO:0000256" key="1">
    <source>
        <dbReference type="ARBA" id="ARBA00004442"/>
    </source>
</evidence>
<feature type="compositionally biased region" description="Polar residues" evidence="8">
    <location>
        <begin position="447"/>
        <end position="456"/>
    </location>
</feature>
<sequence>MSHQGGPVRTMRWPGLLVLALLAGAGPAGAAGWLSAVRDDALGLDPAVAAAQAQLRAVEEKVVQARAGFGPTANITVDQNQTHYAETLSRRSFHGTVTTLQVTQPLLHNELFPALKSAQAQFEQARASLAQVRDESTVRLLEAVFDALKARDAVTLASAQRLAAEEQLASARRSFTVGNVSVIDVREAEAKIDTVDAQAIAAAADLALKQQLLTELAGRPLPELLERSLDGDRMPDLPPASMLEWLADAQLHNPQLQAAQRTLEASEAELRKAWQGHAPTVNLTYTYTNNADTGTVTSIFPRQGQASAVGVSLNIPLFASGATQARVRESMALRDKVRADVDAVRRTVQLGVRQNFSAALSSVSLAHGLETATRSLEVAFRANRRGYEVGMKVNAEVLDAQTKVFESRRNLSRARYDAWLSYVKLKSYAGMLGDEDIDALDRLLVVSPSQQPQPSRARTPAPGEEAPQ</sequence>
<keyword evidence="4" id="KW-1134">Transmembrane beta strand</keyword>
<feature type="chain" id="PRO_5040878776" description="Channel protein TolC" evidence="9">
    <location>
        <begin position="31"/>
        <end position="468"/>
    </location>
</feature>
<protein>
    <recommendedName>
        <fullName evidence="12">Channel protein TolC</fullName>
    </recommendedName>
</protein>
<proteinExistence type="inferred from homology"/>
<dbReference type="NCBIfam" id="TIGR01844">
    <property type="entry name" value="type_I_sec_TolC"/>
    <property type="match status" value="1"/>
</dbReference>
<evidence type="ECO:0000256" key="7">
    <source>
        <dbReference type="ARBA" id="ARBA00023237"/>
    </source>
</evidence>
<dbReference type="EMBL" id="SGUG01000043">
    <property type="protein sequence ID" value="MDG0864875.1"/>
    <property type="molecule type" value="Genomic_DNA"/>
</dbReference>
<keyword evidence="5" id="KW-0812">Transmembrane</keyword>
<keyword evidence="9" id="KW-0732">Signal</keyword>
<dbReference type="Proteomes" id="UP001152766">
    <property type="component" value="Unassembled WGS sequence"/>
</dbReference>
<dbReference type="Gene3D" id="1.20.1600.10">
    <property type="entry name" value="Outer membrane efflux proteins (OEP)"/>
    <property type="match status" value="1"/>
</dbReference>
<evidence type="ECO:0000256" key="3">
    <source>
        <dbReference type="ARBA" id="ARBA00022448"/>
    </source>
</evidence>
<accession>A0A9X4LJS2</accession>
<comment type="similarity">
    <text evidence="2">Belongs to the outer membrane factor (OMF) (TC 1.B.17) family.</text>
</comment>